<dbReference type="PIRSF" id="PIRSF006287">
    <property type="entry name" value="UCP006287"/>
    <property type="match status" value="1"/>
</dbReference>
<organism evidence="3 4">
    <name type="scientific">Vibrio agarilyticus</name>
    <dbReference type="NCBI Taxonomy" id="2726741"/>
    <lineage>
        <taxon>Bacteria</taxon>
        <taxon>Pseudomonadati</taxon>
        <taxon>Pseudomonadota</taxon>
        <taxon>Gammaproteobacteria</taxon>
        <taxon>Vibrionales</taxon>
        <taxon>Vibrionaceae</taxon>
        <taxon>Vibrio</taxon>
    </lineage>
</organism>
<sequence>MEFEFTKNTLLGEYYVKCSMDHEVVGRWLQDEIGTDRTKLQQLVNVLLRARTNPAQETRLSGREISLLIAGDEVTVAENALAFESDLLTDEFDYYDCESQASCGLDDFEQLIQRWCEFIGWAPNW</sequence>
<evidence type="ECO:0000256" key="1">
    <source>
        <dbReference type="ARBA" id="ARBA00005367"/>
    </source>
</evidence>
<dbReference type="AlphaFoldDB" id="A0A7X8TR88"/>
<dbReference type="Pfam" id="PF06062">
    <property type="entry name" value="UPF0231"/>
    <property type="match status" value="1"/>
</dbReference>
<dbReference type="Proteomes" id="UP000535589">
    <property type="component" value="Unassembled WGS sequence"/>
</dbReference>
<gene>
    <name evidence="3" type="ORF">HGP28_07570</name>
</gene>
<evidence type="ECO:0000256" key="2">
    <source>
        <dbReference type="HAMAP-Rule" id="MF_01053"/>
    </source>
</evidence>
<evidence type="ECO:0000313" key="4">
    <source>
        <dbReference type="Proteomes" id="UP000535589"/>
    </source>
</evidence>
<evidence type="ECO:0000313" key="3">
    <source>
        <dbReference type="EMBL" id="NLS12763.1"/>
    </source>
</evidence>
<keyword evidence="4" id="KW-1185">Reference proteome</keyword>
<comment type="similarity">
    <text evidence="1 2">Belongs to the UPF0231 family.</text>
</comment>
<dbReference type="EMBL" id="JABAIK010000006">
    <property type="protein sequence ID" value="NLS12763.1"/>
    <property type="molecule type" value="Genomic_DNA"/>
</dbReference>
<dbReference type="HAMAP" id="MF_01053">
    <property type="entry name" value="UPF0231"/>
    <property type="match status" value="1"/>
</dbReference>
<accession>A0A7X8TR88</accession>
<proteinExistence type="inferred from homology"/>
<name>A0A7X8TR88_9VIBR</name>
<dbReference type="RefSeq" id="WP_168835862.1">
    <property type="nucleotide sequence ID" value="NZ_JABAIK010000006.1"/>
</dbReference>
<comment type="caution">
    <text evidence="3">The sequence shown here is derived from an EMBL/GenBank/DDBJ whole genome shotgun (WGS) entry which is preliminary data.</text>
</comment>
<reference evidence="3 4" key="1">
    <citation type="submission" date="2020-04" db="EMBL/GenBank/DDBJ databases">
        <title>Vibrio sp. SM6, a novel species isolated from seawater.</title>
        <authorList>
            <person name="Wang X."/>
        </authorList>
    </citation>
    <scope>NUCLEOTIDE SEQUENCE [LARGE SCALE GENOMIC DNA]</scope>
    <source>
        <strain evidence="3 4">SM6</strain>
    </source>
</reference>
<protein>
    <recommendedName>
        <fullName evidence="2">UPF0231 protein HGP28_07570</fullName>
    </recommendedName>
</protein>
<dbReference type="InterPro" id="IPR008249">
    <property type="entry name" value="UPF0231"/>
</dbReference>